<evidence type="ECO:0000313" key="1">
    <source>
        <dbReference type="EMBL" id="EMR67508.1"/>
    </source>
</evidence>
<proteinExistence type="predicted"/>
<reference evidence="2" key="1">
    <citation type="journal article" date="2013" name="Genome Announc.">
        <title>Draft genome sequence of the grapevine dieback fungus Eutypa lata UCR-EL1.</title>
        <authorList>
            <person name="Blanco-Ulate B."/>
            <person name="Rolshausen P.E."/>
            <person name="Cantu D."/>
        </authorList>
    </citation>
    <scope>NUCLEOTIDE SEQUENCE [LARGE SCALE GENOMIC DNA]</scope>
    <source>
        <strain evidence="2">UCR-EL1</strain>
    </source>
</reference>
<protein>
    <submittedName>
        <fullName evidence="1">Uncharacterized protein</fullName>
    </submittedName>
</protein>
<dbReference type="KEGG" id="ela:UCREL1_5491"/>
<dbReference type="eggNOG" id="ENOG502T1ZT">
    <property type="taxonomic scope" value="Eukaryota"/>
</dbReference>
<accession>M7SSM6</accession>
<keyword evidence="2" id="KW-1185">Reference proteome</keyword>
<dbReference type="Proteomes" id="UP000012174">
    <property type="component" value="Unassembled WGS sequence"/>
</dbReference>
<dbReference type="HOGENOM" id="CLU_411126_0_0_1"/>
<gene>
    <name evidence="1" type="ORF">UCREL1_5491</name>
</gene>
<name>M7SSM6_EUTLA</name>
<dbReference type="OrthoDB" id="5330419at2759"/>
<sequence>MVRNTKDVVHFSNNLVVWKSDNLNEYEDNTDATVIGSFYPVAIDVASSSLTSQAMDVNIDIADQMLGVPFFLCGGNDVADNVASSDSSEPIIFYTSGVQRIRVTVSPPWASNDTPWAVVGNINWRLKIAPTNQIIGINSTRLELYAIIRSLPLFYKNVVGVKLLRRFVVPLRDTSNSWVNHCCQQTFADFLFLYDSYNGAAGYASSYAGGSFKLASYLNDIGTKAMLNCYDQAAIMQICLGLSPSTKGAGYVFMSKFGWIVTTALVGRGQSNNPFYLNSNFNRSIICDNNASNRSDFGNHAFISLQPHSQGMIVDSCSGPRVGDLDLQGYVNASIQTINDTILYRSTSTTPGAASDTDFNLSGVTDLNGTTVTTQVNMTAISRTTMAGRSLPLPGAPPYLEGVQRMIELATAPAPVVAERRSNAALAEFFDNDTIPNLGFAVEDVSVIASHDGTDAEWVLGSSDSNDGIVVKVFIAAGGTAEAIAAFANHLGTYSHALDSVFQAPSNHRGLRGQLNLESVGAGHGHEERNLILLWVYGNIFVRLAHRLGGPHRNGRRIHDLADELHEYISKGAKPIDSNEVTVPKIRRISGPEGPVAVGETFIVHVSLEGKSYTTVDCKVGNVVLMEHNQAEGYFKFYGANPGSDIISFHFAHDRTLNPAFRELEIRVTET</sequence>
<organism evidence="1 2">
    <name type="scientific">Eutypa lata (strain UCR-EL1)</name>
    <name type="common">Grapevine dieback disease fungus</name>
    <name type="synonym">Eutypa armeniacae</name>
    <dbReference type="NCBI Taxonomy" id="1287681"/>
    <lineage>
        <taxon>Eukaryota</taxon>
        <taxon>Fungi</taxon>
        <taxon>Dikarya</taxon>
        <taxon>Ascomycota</taxon>
        <taxon>Pezizomycotina</taxon>
        <taxon>Sordariomycetes</taxon>
        <taxon>Xylariomycetidae</taxon>
        <taxon>Xylariales</taxon>
        <taxon>Diatrypaceae</taxon>
        <taxon>Eutypa</taxon>
    </lineage>
</organism>
<evidence type="ECO:0000313" key="2">
    <source>
        <dbReference type="Proteomes" id="UP000012174"/>
    </source>
</evidence>
<dbReference type="EMBL" id="KB706415">
    <property type="protein sequence ID" value="EMR67508.1"/>
    <property type="molecule type" value="Genomic_DNA"/>
</dbReference>
<dbReference type="AlphaFoldDB" id="M7SSM6"/>